<comment type="caution">
    <text evidence="4">The sequence shown here is derived from an EMBL/GenBank/DDBJ whole genome shotgun (WGS) entry which is preliminary data.</text>
</comment>
<gene>
    <name evidence="4" type="ORF">HOLleu_35997</name>
</gene>
<name>A0A9Q0YJ65_HOLLE</name>
<dbReference type="AlphaFoldDB" id="A0A9Q0YJ65"/>
<dbReference type="GO" id="GO:0008146">
    <property type="term" value="F:sulfotransferase activity"/>
    <property type="evidence" value="ECO:0007669"/>
    <property type="project" value="InterPro"/>
</dbReference>
<comment type="similarity">
    <text evidence="1">Belongs to the WSCD family.</text>
</comment>
<keyword evidence="2" id="KW-0812">Transmembrane</keyword>
<dbReference type="InterPro" id="IPR051589">
    <property type="entry name" value="Sialate-O-sulfotransferase"/>
</dbReference>
<evidence type="ECO:0000313" key="4">
    <source>
        <dbReference type="EMBL" id="KAJ8023533.1"/>
    </source>
</evidence>
<keyword evidence="5" id="KW-1185">Reference proteome</keyword>
<dbReference type="Gene3D" id="3.40.50.300">
    <property type="entry name" value="P-loop containing nucleotide triphosphate hydrolases"/>
    <property type="match status" value="1"/>
</dbReference>
<reference evidence="4" key="1">
    <citation type="submission" date="2021-10" db="EMBL/GenBank/DDBJ databases">
        <title>Tropical sea cucumber genome reveals ecological adaptation and Cuvierian tubules defense mechanism.</title>
        <authorList>
            <person name="Chen T."/>
        </authorList>
    </citation>
    <scope>NUCLEOTIDE SEQUENCE</scope>
    <source>
        <strain evidence="4">Nanhai2018</strain>
        <tissue evidence="4">Muscle</tissue>
    </source>
</reference>
<dbReference type="PANTHER" id="PTHR45964">
    <property type="entry name" value="WSCD FAMILY MEMBER CG9164"/>
    <property type="match status" value="1"/>
</dbReference>
<dbReference type="InterPro" id="IPR000863">
    <property type="entry name" value="Sulfotransferase_dom"/>
</dbReference>
<dbReference type="EMBL" id="JAIZAY010000019">
    <property type="protein sequence ID" value="KAJ8023533.1"/>
    <property type="molecule type" value="Genomic_DNA"/>
</dbReference>
<dbReference type="Pfam" id="PF00685">
    <property type="entry name" value="Sulfotransfer_1"/>
    <property type="match status" value="1"/>
</dbReference>
<dbReference type="InterPro" id="IPR027417">
    <property type="entry name" value="P-loop_NTPase"/>
</dbReference>
<accession>A0A9Q0YJ65</accession>
<evidence type="ECO:0000313" key="5">
    <source>
        <dbReference type="Proteomes" id="UP001152320"/>
    </source>
</evidence>
<dbReference type="OrthoDB" id="5985073at2759"/>
<evidence type="ECO:0000256" key="1">
    <source>
        <dbReference type="ARBA" id="ARBA00010236"/>
    </source>
</evidence>
<keyword evidence="2" id="KW-1133">Transmembrane helix</keyword>
<proteinExistence type="inferred from homology"/>
<sequence>MSSEIKLKPDTSMEPFFDISRRWRRPFQLVLTLMSIALLYIVTISKYEEPLHEKQNGEPISLRVVGSRENPIQMPREAKIEELSVKEEPFKMPDVDNTQVIVPTGPIGDPTQCPKMLEDVDVAPQGSMPLTALASFPRSGNTWTRLLLQVASKISTGSVYWETEQKYEWNKKTFKAGTEDFRHRTGVCVKTHYYSKEHIEMFPDGAILLLRNPYFSLVSEFFRELTFDGNRTNEETARAILQEPRWRTGYFPNQSGFWKNTNLNWIKYCKRLLVVFYEDLEKNPVYELSRMLQFLKQPLRLDRLKCALQLFPPDLNHTYLNFDPYTPEQHAHLDRYIAEVNEVLVARNGRPLPKYKYSFQ</sequence>
<feature type="transmembrane region" description="Helical" evidence="2">
    <location>
        <begin position="29"/>
        <end position="47"/>
    </location>
</feature>
<dbReference type="PANTHER" id="PTHR45964:SF9">
    <property type="entry name" value="SULFOTRANSFERASE"/>
    <property type="match status" value="1"/>
</dbReference>
<evidence type="ECO:0000256" key="2">
    <source>
        <dbReference type="SAM" id="Phobius"/>
    </source>
</evidence>
<evidence type="ECO:0000259" key="3">
    <source>
        <dbReference type="Pfam" id="PF00685"/>
    </source>
</evidence>
<feature type="domain" description="Sulfotransferase" evidence="3">
    <location>
        <begin position="133"/>
        <end position="303"/>
    </location>
</feature>
<protein>
    <submittedName>
        <fullName evidence="4">WSC domain-containing protein 1</fullName>
    </submittedName>
</protein>
<keyword evidence="2" id="KW-0472">Membrane</keyword>
<organism evidence="4 5">
    <name type="scientific">Holothuria leucospilota</name>
    <name type="common">Black long sea cucumber</name>
    <name type="synonym">Mertensiothuria leucospilota</name>
    <dbReference type="NCBI Taxonomy" id="206669"/>
    <lineage>
        <taxon>Eukaryota</taxon>
        <taxon>Metazoa</taxon>
        <taxon>Echinodermata</taxon>
        <taxon>Eleutherozoa</taxon>
        <taxon>Echinozoa</taxon>
        <taxon>Holothuroidea</taxon>
        <taxon>Aspidochirotacea</taxon>
        <taxon>Aspidochirotida</taxon>
        <taxon>Holothuriidae</taxon>
        <taxon>Holothuria</taxon>
    </lineage>
</organism>
<dbReference type="Proteomes" id="UP001152320">
    <property type="component" value="Chromosome 19"/>
</dbReference>
<dbReference type="SUPFAM" id="SSF52540">
    <property type="entry name" value="P-loop containing nucleoside triphosphate hydrolases"/>
    <property type="match status" value="1"/>
</dbReference>